<gene>
    <name evidence="2" type="ORF">DFP76_103154</name>
</gene>
<dbReference type="RefSeq" id="WP_113873872.1">
    <property type="nucleotide sequence ID" value="NZ_QNRF01000003.1"/>
</dbReference>
<organism evidence="2 3">
    <name type="scientific">Marinomonas aquiplantarum</name>
    <dbReference type="NCBI Taxonomy" id="491951"/>
    <lineage>
        <taxon>Bacteria</taxon>
        <taxon>Pseudomonadati</taxon>
        <taxon>Pseudomonadota</taxon>
        <taxon>Gammaproteobacteria</taxon>
        <taxon>Oceanospirillales</taxon>
        <taxon>Oceanospirillaceae</taxon>
        <taxon>Marinomonas</taxon>
    </lineage>
</organism>
<dbReference type="Proteomes" id="UP000252086">
    <property type="component" value="Unassembled WGS sequence"/>
</dbReference>
<evidence type="ECO:0000259" key="1">
    <source>
        <dbReference type="PROSITE" id="PS50056"/>
    </source>
</evidence>
<feature type="domain" description="Tyrosine specific protein phosphatases" evidence="1">
    <location>
        <begin position="109"/>
        <end position="170"/>
    </location>
</feature>
<dbReference type="OrthoDB" id="9785695at2"/>
<dbReference type="SUPFAM" id="SSF52799">
    <property type="entry name" value="(Phosphotyrosine protein) phosphatases II"/>
    <property type="match status" value="1"/>
</dbReference>
<dbReference type="EMBL" id="QNRF01000003">
    <property type="protein sequence ID" value="RBO83880.1"/>
    <property type="molecule type" value="Genomic_DNA"/>
</dbReference>
<dbReference type="Gene3D" id="3.90.190.10">
    <property type="entry name" value="Protein tyrosine phosphatase superfamily"/>
    <property type="match status" value="1"/>
</dbReference>
<evidence type="ECO:0000313" key="3">
    <source>
        <dbReference type="Proteomes" id="UP000252086"/>
    </source>
</evidence>
<evidence type="ECO:0000313" key="2">
    <source>
        <dbReference type="EMBL" id="RBO83880.1"/>
    </source>
</evidence>
<dbReference type="InterPro" id="IPR000387">
    <property type="entry name" value="Tyr_Pase_dom"/>
</dbReference>
<dbReference type="InterPro" id="IPR029021">
    <property type="entry name" value="Prot-tyrosine_phosphatase-like"/>
</dbReference>
<comment type="caution">
    <text evidence="2">The sequence shown here is derived from an EMBL/GenBank/DDBJ whole genome shotgun (WGS) entry which is preliminary data.</text>
</comment>
<name>A0A366D1C7_9GAMM</name>
<protein>
    <recommendedName>
        <fullName evidence="1">Tyrosine specific protein phosphatases domain-containing protein</fullName>
    </recommendedName>
</protein>
<keyword evidence="3" id="KW-1185">Reference proteome</keyword>
<dbReference type="PROSITE" id="PS50056">
    <property type="entry name" value="TYR_PHOSPHATASE_2"/>
    <property type="match status" value="1"/>
</dbReference>
<dbReference type="CDD" id="cd14498">
    <property type="entry name" value="DSP"/>
    <property type="match status" value="1"/>
</dbReference>
<proteinExistence type="predicted"/>
<reference evidence="2 3" key="1">
    <citation type="submission" date="2018-06" db="EMBL/GenBank/DDBJ databases">
        <title>Genomic Encyclopedia of Type Strains, Phase III (KMG-III): the genomes of soil and plant-associated and newly described type strains.</title>
        <authorList>
            <person name="Whitman W."/>
        </authorList>
    </citation>
    <scope>NUCLEOTIDE SEQUENCE [LARGE SCALE GENOMIC DNA]</scope>
    <source>
        <strain evidence="2 3">CECT 7732</strain>
    </source>
</reference>
<accession>A0A366D1C7</accession>
<sequence>MSSSQPKKRYPRPPMSLIVENIEGYDIDIYLGGSAGAADRQLHEENNIKVIFNCAVNLDIDLASTTDHKHQPPLLNFGTGHVRYYKIGLIDGPGNPSEMLLSGYYLLRAALLQRMPEKASYPIKEQGNLLIHCRGGRSRSVALLALFLHLEYPQTYPSLQSAIDLIRIKRELHPDEWYETPKPALIEATEQAALMAKHLQKMTL</sequence>
<dbReference type="AlphaFoldDB" id="A0A366D1C7"/>